<keyword evidence="7" id="KW-0539">Nucleus</keyword>
<dbReference type="PANTHER" id="PTHR40621">
    <property type="entry name" value="TRANSCRIPTION FACTOR KAPC-RELATED"/>
    <property type="match status" value="1"/>
</dbReference>
<name>A0AAD7XX97_9FUNG</name>
<keyword evidence="12" id="KW-1185">Reference proteome</keyword>
<feature type="compositionally biased region" description="Polar residues" evidence="9">
    <location>
        <begin position="37"/>
        <end position="48"/>
    </location>
</feature>
<dbReference type="Proteomes" id="UP001234581">
    <property type="component" value="Unassembled WGS sequence"/>
</dbReference>
<proteinExistence type="inferred from homology"/>
<organism evidence="11 12">
    <name type="scientific">Lichtheimia ornata</name>
    <dbReference type="NCBI Taxonomy" id="688661"/>
    <lineage>
        <taxon>Eukaryota</taxon>
        <taxon>Fungi</taxon>
        <taxon>Fungi incertae sedis</taxon>
        <taxon>Mucoromycota</taxon>
        <taxon>Mucoromycotina</taxon>
        <taxon>Mucoromycetes</taxon>
        <taxon>Mucorales</taxon>
        <taxon>Lichtheimiaceae</taxon>
        <taxon>Lichtheimia</taxon>
    </lineage>
</organism>
<dbReference type="RefSeq" id="XP_058345412.1">
    <property type="nucleotide sequence ID" value="XM_058484023.1"/>
</dbReference>
<reference evidence="11 12" key="1">
    <citation type="submission" date="2023-03" db="EMBL/GenBank/DDBJ databases">
        <title>Genome sequence of Lichtheimia ornata CBS 291.66.</title>
        <authorList>
            <person name="Mohabir J.T."/>
            <person name="Shea T.P."/>
            <person name="Kurbessoian T."/>
            <person name="Berby B."/>
            <person name="Fontaine J."/>
            <person name="Livny J."/>
            <person name="Gnirke A."/>
            <person name="Stajich J.E."/>
            <person name="Cuomo C.A."/>
        </authorList>
    </citation>
    <scope>NUCLEOTIDE SEQUENCE [LARGE SCALE GENOMIC DNA]</scope>
    <source>
        <strain evidence="11">CBS 291.66</strain>
    </source>
</reference>
<dbReference type="InterPro" id="IPR050936">
    <property type="entry name" value="AP-1-like"/>
</dbReference>
<evidence type="ECO:0000256" key="1">
    <source>
        <dbReference type="ARBA" id="ARBA00004049"/>
    </source>
</evidence>
<evidence type="ECO:0000313" key="11">
    <source>
        <dbReference type="EMBL" id="KAJ8660499.1"/>
    </source>
</evidence>
<sequence length="302" mass="34452">MHASTTHSHIHKQLELALPYSNNKGTKKTHTPDIPFPQNSSHNESFTPTPTAATISRTDTTTSSTSCIDESEDFSLSSFTSRAVIASKRAAQNRAAQRAFRQRRERYIKDLEKRVKEMAAWPEEIEHLRFENKHLREHVSILLHRISELTSQQMTPPLSSASSAGSCDAAVTNPYPNHHPVQHITQGPVAQAIPHQYPGHPPQYNYALDEPQVERFYHHDMPIRNSAQQPSSYQQHVLQQQQQQENAWNINDDLDLDFPFDPFFDNGRCATTAIAPGEHQSNYSNQDMHTMDIQQWQYCTST</sequence>
<evidence type="ECO:0000256" key="2">
    <source>
        <dbReference type="ARBA" id="ARBA00004123"/>
    </source>
</evidence>
<comment type="similarity">
    <text evidence="3">Belongs to the bZIP family.</text>
</comment>
<dbReference type="Gene3D" id="1.20.5.170">
    <property type="match status" value="1"/>
</dbReference>
<dbReference type="AlphaFoldDB" id="A0AAD7XX97"/>
<evidence type="ECO:0000313" key="12">
    <source>
        <dbReference type="Proteomes" id="UP001234581"/>
    </source>
</evidence>
<comment type="subcellular location">
    <subcellularLocation>
        <location evidence="2">Nucleus</location>
    </subcellularLocation>
</comment>
<dbReference type="Pfam" id="PF00170">
    <property type="entry name" value="bZIP_1"/>
    <property type="match status" value="1"/>
</dbReference>
<evidence type="ECO:0000256" key="3">
    <source>
        <dbReference type="ARBA" id="ARBA00007163"/>
    </source>
</evidence>
<keyword evidence="4" id="KW-0805">Transcription regulation</keyword>
<dbReference type="InterPro" id="IPR004827">
    <property type="entry name" value="bZIP"/>
</dbReference>
<dbReference type="GO" id="GO:0000976">
    <property type="term" value="F:transcription cis-regulatory region binding"/>
    <property type="evidence" value="ECO:0007669"/>
    <property type="project" value="InterPro"/>
</dbReference>
<dbReference type="GO" id="GO:0090575">
    <property type="term" value="C:RNA polymerase II transcription regulator complex"/>
    <property type="evidence" value="ECO:0007669"/>
    <property type="project" value="TreeGrafter"/>
</dbReference>
<dbReference type="EMBL" id="JARTCD010000013">
    <property type="protein sequence ID" value="KAJ8660499.1"/>
    <property type="molecule type" value="Genomic_DNA"/>
</dbReference>
<dbReference type="GO" id="GO:0001228">
    <property type="term" value="F:DNA-binding transcription activator activity, RNA polymerase II-specific"/>
    <property type="evidence" value="ECO:0007669"/>
    <property type="project" value="TreeGrafter"/>
</dbReference>
<comment type="caution">
    <text evidence="11">The sequence shown here is derived from an EMBL/GenBank/DDBJ whole genome shotgun (WGS) entry which is preliminary data.</text>
</comment>
<dbReference type="CDD" id="cd14688">
    <property type="entry name" value="bZIP_YAP"/>
    <property type="match status" value="1"/>
</dbReference>
<evidence type="ECO:0000259" key="10">
    <source>
        <dbReference type="PROSITE" id="PS00036"/>
    </source>
</evidence>
<dbReference type="SUPFAM" id="SSF57959">
    <property type="entry name" value="Leucine zipper domain"/>
    <property type="match status" value="1"/>
</dbReference>
<evidence type="ECO:0000256" key="9">
    <source>
        <dbReference type="SAM" id="MobiDB-lite"/>
    </source>
</evidence>
<comment type="function">
    <text evidence="1">Putative transcription factor.</text>
</comment>
<feature type="domain" description="BZIP" evidence="10">
    <location>
        <begin position="88"/>
        <end position="103"/>
    </location>
</feature>
<keyword evidence="6" id="KW-0804">Transcription</keyword>
<feature type="region of interest" description="Disordered" evidence="9">
    <location>
        <begin position="155"/>
        <end position="182"/>
    </location>
</feature>
<dbReference type="GeneID" id="83211370"/>
<evidence type="ECO:0000256" key="6">
    <source>
        <dbReference type="ARBA" id="ARBA00023163"/>
    </source>
</evidence>
<evidence type="ECO:0000256" key="8">
    <source>
        <dbReference type="ARBA" id="ARBA00044067"/>
    </source>
</evidence>
<feature type="compositionally biased region" description="Low complexity" evidence="9">
    <location>
        <begin position="49"/>
        <end position="67"/>
    </location>
</feature>
<accession>A0AAD7XX97</accession>
<dbReference type="SMART" id="SM00338">
    <property type="entry name" value="BRLZ"/>
    <property type="match status" value="1"/>
</dbReference>
<dbReference type="InterPro" id="IPR046347">
    <property type="entry name" value="bZIP_sf"/>
</dbReference>
<feature type="region of interest" description="Disordered" evidence="9">
    <location>
        <begin position="22"/>
        <end position="67"/>
    </location>
</feature>
<evidence type="ECO:0000256" key="4">
    <source>
        <dbReference type="ARBA" id="ARBA00023015"/>
    </source>
</evidence>
<gene>
    <name evidence="11" type="ORF">O0I10_003957</name>
</gene>
<evidence type="ECO:0000256" key="5">
    <source>
        <dbReference type="ARBA" id="ARBA00023125"/>
    </source>
</evidence>
<evidence type="ECO:0000256" key="7">
    <source>
        <dbReference type="ARBA" id="ARBA00023242"/>
    </source>
</evidence>
<dbReference type="PANTHER" id="PTHR40621:SF11">
    <property type="entry name" value="TRANSCRIPTION FACTOR KAPC-RELATED"/>
    <property type="match status" value="1"/>
</dbReference>
<dbReference type="PROSITE" id="PS00036">
    <property type="entry name" value="BZIP_BASIC"/>
    <property type="match status" value="1"/>
</dbReference>
<keyword evidence="5" id="KW-0238">DNA-binding</keyword>
<feature type="compositionally biased region" description="Low complexity" evidence="9">
    <location>
        <begin position="159"/>
        <end position="170"/>
    </location>
</feature>
<protein>
    <recommendedName>
        <fullName evidence="8">Putative transcription factor kapC</fullName>
    </recommendedName>
</protein>